<feature type="short sequence motif" description="TonB C-terminal box" evidence="13">
    <location>
        <begin position="806"/>
        <end position="823"/>
    </location>
</feature>
<comment type="subcellular location">
    <subcellularLocation>
        <location evidence="1 12">Cell outer membrane</location>
        <topology evidence="1 12">Multi-pass membrane protein</topology>
    </subcellularLocation>
</comment>
<evidence type="ECO:0000256" key="3">
    <source>
        <dbReference type="ARBA" id="ARBA00022452"/>
    </source>
</evidence>
<evidence type="ECO:0000256" key="6">
    <source>
        <dbReference type="ARBA" id="ARBA00022729"/>
    </source>
</evidence>
<feature type="region of interest" description="Disordered" evidence="15">
    <location>
        <begin position="527"/>
        <end position="554"/>
    </location>
</feature>
<evidence type="ECO:0000256" key="15">
    <source>
        <dbReference type="SAM" id="MobiDB-lite"/>
    </source>
</evidence>
<feature type="compositionally biased region" description="Basic and acidic residues" evidence="15">
    <location>
        <begin position="527"/>
        <end position="540"/>
    </location>
</feature>
<keyword evidence="4" id="KW-0410">Iron transport</keyword>
<dbReference type="EMBL" id="JBEPIJ010000007">
    <property type="protein sequence ID" value="MES0873880.1"/>
    <property type="molecule type" value="Genomic_DNA"/>
</dbReference>
<dbReference type="InterPro" id="IPR000531">
    <property type="entry name" value="Beta-barrel_TonB"/>
</dbReference>
<keyword evidence="20" id="KW-1185">Reference proteome</keyword>
<evidence type="ECO:0000256" key="10">
    <source>
        <dbReference type="ARBA" id="ARBA00023136"/>
    </source>
</evidence>
<dbReference type="PROSITE" id="PS01156">
    <property type="entry name" value="TONB_DEPENDENT_REC_2"/>
    <property type="match status" value="1"/>
</dbReference>
<evidence type="ECO:0000256" key="13">
    <source>
        <dbReference type="PROSITE-ProRule" id="PRU10144"/>
    </source>
</evidence>
<feature type="signal peptide" evidence="16">
    <location>
        <begin position="1"/>
        <end position="21"/>
    </location>
</feature>
<evidence type="ECO:0000256" key="8">
    <source>
        <dbReference type="ARBA" id="ARBA00023065"/>
    </source>
</evidence>
<keyword evidence="5 12" id="KW-0812">Transmembrane</keyword>
<keyword evidence="2 12" id="KW-0813">Transport</keyword>
<evidence type="ECO:0000256" key="1">
    <source>
        <dbReference type="ARBA" id="ARBA00004571"/>
    </source>
</evidence>
<dbReference type="Proteomes" id="UP001465331">
    <property type="component" value="Unassembled WGS sequence"/>
</dbReference>
<feature type="domain" description="TonB-dependent receptor plug" evidence="18">
    <location>
        <begin position="104"/>
        <end position="209"/>
    </location>
</feature>
<dbReference type="Gene3D" id="2.40.170.20">
    <property type="entry name" value="TonB-dependent receptor, beta-barrel domain"/>
    <property type="match status" value="1"/>
</dbReference>
<keyword evidence="19" id="KW-0675">Receptor</keyword>
<evidence type="ECO:0000256" key="12">
    <source>
        <dbReference type="PROSITE-ProRule" id="PRU01360"/>
    </source>
</evidence>
<evidence type="ECO:0000256" key="5">
    <source>
        <dbReference type="ARBA" id="ARBA00022692"/>
    </source>
</evidence>
<dbReference type="InterPro" id="IPR036942">
    <property type="entry name" value="Beta-barrel_TonB_sf"/>
</dbReference>
<keyword evidence="6 16" id="KW-0732">Signal</keyword>
<dbReference type="Pfam" id="PF00593">
    <property type="entry name" value="TonB_dep_Rec_b-barrel"/>
    <property type="match status" value="1"/>
</dbReference>
<sequence>MRGRWTIPLWMTLLVAGTAATATVQDDLDALLGDAQRPSAPQEPTAAEDETPAAQARDEADAQTTGVIPLPREPAPTGDVPARASRSRLVEEIVVTAQKREENLQDVPISVQAFSGEKLDAMGITDQTDLQRITPGLNITSQVSYVVTFLRGVGTDAVTAADPSVATYIDGIYFPFASNLAQNFGAVERIEVLKGPQGTLFGRNATGGAFSIHTKKPTFDDAFGELLLSADTYTRMARLYGNLPLSDSFAINASAVTSTFDNFYTGTRGNPPTGIPDDDTEGLRIKARWRPRDDLELQLAMFRLELHGAAANIAYNARPSTLGMLQGIQPQPGTHGAIDAPAYTQTDANTVYYGQLEYNAPWFDFKIIASDQRMDTAGIRDFDGSPQPISTFETPSQYIDARSLEVQFLSNDEFGPDWFKWILGGYYFEGVNGFEILNFIVNGISLEQGTLGPLALPEALRGLIGLAQAAPSGALSLTGLIGTDSRAVFAQTTTSVTDWLDVTLGGRYQVEERYIYDSSVGLDNGDGTRTELIDNTDRATDSNGDPYPASDTRSTFSPKVSIDLRPFNDDTLIYLSWQKALKAATYNTVAIYDQPDYVKPEEIVAWELGAKFSAFDGLLRLNGAVFDYDVANLQQAFISLFAGGVISFQNAGRARIRGADFDGVLVLLPSLVDDLVLAGGAAWLDAEYQDFTGAAGFDEAGFFSQDNDYSGNQVIRSPTFTGTLSLSKTWGVPGGPFEAAFDAYYTDDFFYEPSNRQATLQAAYWLLGARLSYLYEALDLRLTAGVRNLTDEFYTNGIFVTDYGVQPSIAMPRSYSLQLVWNF</sequence>
<dbReference type="PANTHER" id="PTHR32552">
    <property type="entry name" value="FERRICHROME IRON RECEPTOR-RELATED"/>
    <property type="match status" value="1"/>
</dbReference>
<protein>
    <submittedName>
        <fullName evidence="19">TonB-dependent receptor</fullName>
    </submittedName>
</protein>
<dbReference type="PROSITE" id="PS52016">
    <property type="entry name" value="TONB_DEPENDENT_REC_3"/>
    <property type="match status" value="1"/>
</dbReference>
<evidence type="ECO:0000259" key="17">
    <source>
        <dbReference type="Pfam" id="PF00593"/>
    </source>
</evidence>
<evidence type="ECO:0000256" key="9">
    <source>
        <dbReference type="ARBA" id="ARBA00023077"/>
    </source>
</evidence>
<dbReference type="RefSeq" id="WP_352888757.1">
    <property type="nucleotide sequence ID" value="NZ_JBEPIJ010000007.1"/>
</dbReference>
<keyword evidence="7" id="KW-0408">Iron</keyword>
<keyword evidence="10 12" id="KW-0472">Membrane</keyword>
<evidence type="ECO:0000256" key="11">
    <source>
        <dbReference type="ARBA" id="ARBA00023237"/>
    </source>
</evidence>
<evidence type="ECO:0000256" key="16">
    <source>
        <dbReference type="SAM" id="SignalP"/>
    </source>
</evidence>
<feature type="domain" description="TonB-dependent receptor-like beta-barrel" evidence="17">
    <location>
        <begin position="232"/>
        <end position="789"/>
    </location>
</feature>
<evidence type="ECO:0000256" key="2">
    <source>
        <dbReference type="ARBA" id="ARBA00022448"/>
    </source>
</evidence>
<accession>A0ABV2AAW3</accession>
<keyword evidence="8" id="KW-0406">Ion transport</keyword>
<keyword evidence="3 12" id="KW-1134">Transmembrane beta strand</keyword>
<dbReference type="InterPro" id="IPR012910">
    <property type="entry name" value="Plug_dom"/>
</dbReference>
<proteinExistence type="inferred from homology"/>
<keyword evidence="11 12" id="KW-0998">Cell outer membrane</keyword>
<evidence type="ECO:0000256" key="7">
    <source>
        <dbReference type="ARBA" id="ARBA00023004"/>
    </source>
</evidence>
<keyword evidence="9 14" id="KW-0798">TonB box</keyword>
<dbReference type="PANTHER" id="PTHR32552:SF81">
    <property type="entry name" value="TONB-DEPENDENT OUTER MEMBRANE RECEPTOR"/>
    <property type="match status" value="1"/>
</dbReference>
<evidence type="ECO:0000256" key="4">
    <source>
        <dbReference type="ARBA" id="ARBA00022496"/>
    </source>
</evidence>
<feature type="compositionally biased region" description="Low complexity" evidence="15">
    <location>
        <begin position="34"/>
        <end position="45"/>
    </location>
</feature>
<comment type="similarity">
    <text evidence="12 14">Belongs to the TonB-dependent receptor family.</text>
</comment>
<evidence type="ECO:0000259" key="18">
    <source>
        <dbReference type="Pfam" id="PF07715"/>
    </source>
</evidence>
<evidence type="ECO:0000256" key="14">
    <source>
        <dbReference type="RuleBase" id="RU003357"/>
    </source>
</evidence>
<gene>
    <name evidence="19" type="ORF">ABSH63_07690</name>
</gene>
<reference evidence="19 20" key="1">
    <citation type="submission" date="2024-06" db="EMBL/GenBank/DDBJ databases">
        <authorList>
            <person name="Li Z."/>
            <person name="Jiang Y."/>
        </authorList>
    </citation>
    <scope>NUCLEOTIDE SEQUENCE [LARGE SCALE GENOMIC DNA]</scope>
    <source>
        <strain evidence="19 20">HSW-8</strain>
    </source>
</reference>
<organism evidence="19 20">
    <name type="scientific">Sinimarinibacterium thermocellulolyticum</name>
    <dbReference type="NCBI Taxonomy" id="3170016"/>
    <lineage>
        <taxon>Bacteria</taxon>
        <taxon>Pseudomonadati</taxon>
        <taxon>Pseudomonadota</taxon>
        <taxon>Gammaproteobacteria</taxon>
        <taxon>Nevskiales</taxon>
        <taxon>Nevskiaceae</taxon>
        <taxon>Sinimarinibacterium</taxon>
    </lineage>
</organism>
<dbReference type="SUPFAM" id="SSF56935">
    <property type="entry name" value="Porins"/>
    <property type="match status" value="1"/>
</dbReference>
<evidence type="ECO:0000313" key="19">
    <source>
        <dbReference type="EMBL" id="MES0873880.1"/>
    </source>
</evidence>
<comment type="caution">
    <text evidence="19">The sequence shown here is derived from an EMBL/GenBank/DDBJ whole genome shotgun (WGS) entry which is preliminary data.</text>
</comment>
<dbReference type="InterPro" id="IPR039426">
    <property type="entry name" value="TonB-dep_rcpt-like"/>
</dbReference>
<feature type="region of interest" description="Disordered" evidence="15">
    <location>
        <begin position="34"/>
        <end position="84"/>
    </location>
</feature>
<dbReference type="InterPro" id="IPR010917">
    <property type="entry name" value="TonB_rcpt_CS"/>
</dbReference>
<name>A0ABV2AAW3_9GAMM</name>
<feature type="chain" id="PRO_5045885992" evidence="16">
    <location>
        <begin position="22"/>
        <end position="823"/>
    </location>
</feature>
<dbReference type="Pfam" id="PF07715">
    <property type="entry name" value="Plug"/>
    <property type="match status" value="1"/>
</dbReference>
<evidence type="ECO:0000313" key="20">
    <source>
        <dbReference type="Proteomes" id="UP001465331"/>
    </source>
</evidence>